<feature type="transmembrane region" description="Helical" evidence="2">
    <location>
        <begin position="65"/>
        <end position="89"/>
    </location>
</feature>
<name>A0ABU6F1Y8_9ACTN</name>
<evidence type="ECO:0000313" key="3">
    <source>
        <dbReference type="EMBL" id="MEB8338019.1"/>
    </source>
</evidence>
<dbReference type="InterPro" id="IPR043993">
    <property type="entry name" value="T4SS_pilin"/>
</dbReference>
<feature type="compositionally biased region" description="Polar residues" evidence="1">
    <location>
        <begin position="21"/>
        <end position="32"/>
    </location>
</feature>
<comment type="caution">
    <text evidence="3">The sequence shown here is derived from an EMBL/GenBank/DDBJ whole genome shotgun (WGS) entry which is preliminary data.</text>
</comment>
<proteinExistence type="predicted"/>
<keyword evidence="2" id="KW-1133">Transmembrane helix</keyword>
<evidence type="ECO:0000256" key="1">
    <source>
        <dbReference type="SAM" id="MobiDB-lite"/>
    </source>
</evidence>
<feature type="transmembrane region" description="Helical" evidence="2">
    <location>
        <begin position="109"/>
        <end position="131"/>
    </location>
</feature>
<feature type="region of interest" description="Disordered" evidence="1">
    <location>
        <begin position="18"/>
        <end position="60"/>
    </location>
</feature>
<organism evidence="3 4">
    <name type="scientific">Streptomyces endophyticus</name>
    <dbReference type="NCBI Taxonomy" id="714166"/>
    <lineage>
        <taxon>Bacteria</taxon>
        <taxon>Bacillati</taxon>
        <taxon>Actinomycetota</taxon>
        <taxon>Actinomycetes</taxon>
        <taxon>Kitasatosporales</taxon>
        <taxon>Streptomycetaceae</taxon>
        <taxon>Streptomyces</taxon>
    </lineage>
</organism>
<accession>A0ABU6F1Y8</accession>
<evidence type="ECO:0000313" key="4">
    <source>
        <dbReference type="Proteomes" id="UP001354931"/>
    </source>
</evidence>
<dbReference type="Pfam" id="PF18895">
    <property type="entry name" value="T4SS_pilin"/>
    <property type="match status" value="1"/>
</dbReference>
<feature type="transmembrane region" description="Helical" evidence="2">
    <location>
        <begin position="152"/>
        <end position="171"/>
    </location>
</feature>
<feature type="compositionally biased region" description="Basic and acidic residues" evidence="1">
    <location>
        <begin position="34"/>
        <end position="54"/>
    </location>
</feature>
<keyword evidence="2" id="KW-0472">Membrane</keyword>
<gene>
    <name evidence="3" type="ORF">OKJ99_10945</name>
</gene>
<dbReference type="EMBL" id="JAOZYC010000088">
    <property type="protein sequence ID" value="MEB8338019.1"/>
    <property type="molecule type" value="Genomic_DNA"/>
</dbReference>
<keyword evidence="2" id="KW-0812">Transmembrane</keyword>
<dbReference type="Proteomes" id="UP001354931">
    <property type="component" value="Unassembled WGS sequence"/>
</dbReference>
<protein>
    <submittedName>
        <fullName evidence="3">Pilin</fullName>
    </submittedName>
</protein>
<sequence>MTKVLLQLPFWFRPFAGSPDSVRSSSIQSATESDGVRSDTAESDAVRSESGSDPRRRRSGPRRGVRLLVAVAVLSVVCAAYGASAYAAGPDSYLALAKSVNEILDNIRNWIMGILAGLATVFLTVGGVRYVMAGGDPGEVEKAKTAFKSAGWGYGLAALAPLVVEILKGIVGN</sequence>
<keyword evidence="4" id="KW-1185">Reference proteome</keyword>
<dbReference type="RefSeq" id="WP_326015722.1">
    <property type="nucleotide sequence ID" value="NZ_JAOZYC010000088.1"/>
</dbReference>
<evidence type="ECO:0000256" key="2">
    <source>
        <dbReference type="SAM" id="Phobius"/>
    </source>
</evidence>
<reference evidence="3 4" key="1">
    <citation type="submission" date="2022-10" db="EMBL/GenBank/DDBJ databases">
        <authorList>
            <person name="Xie J."/>
            <person name="Shen N."/>
        </authorList>
    </citation>
    <scope>NUCLEOTIDE SEQUENCE [LARGE SCALE GENOMIC DNA]</scope>
    <source>
        <strain evidence="3 4">YIM65594</strain>
    </source>
</reference>